<comment type="caution">
    <text evidence="3">The sequence shown here is derived from an EMBL/GenBank/DDBJ whole genome shotgun (WGS) entry which is preliminary data.</text>
</comment>
<dbReference type="AlphaFoldDB" id="A0A438FKS8"/>
<evidence type="ECO:0000256" key="2">
    <source>
        <dbReference type="SAM" id="MobiDB-lite"/>
    </source>
</evidence>
<dbReference type="Proteomes" id="UP000288805">
    <property type="component" value="Unassembled WGS sequence"/>
</dbReference>
<organism evidence="3 4">
    <name type="scientific">Vitis vinifera</name>
    <name type="common">Grape</name>
    <dbReference type="NCBI Taxonomy" id="29760"/>
    <lineage>
        <taxon>Eukaryota</taxon>
        <taxon>Viridiplantae</taxon>
        <taxon>Streptophyta</taxon>
        <taxon>Embryophyta</taxon>
        <taxon>Tracheophyta</taxon>
        <taxon>Spermatophyta</taxon>
        <taxon>Magnoliopsida</taxon>
        <taxon>eudicotyledons</taxon>
        <taxon>Gunneridae</taxon>
        <taxon>Pentapetalae</taxon>
        <taxon>rosids</taxon>
        <taxon>Vitales</taxon>
        <taxon>Vitaceae</taxon>
        <taxon>Viteae</taxon>
        <taxon>Vitis</taxon>
    </lineage>
</organism>
<feature type="coiled-coil region" evidence="1">
    <location>
        <begin position="564"/>
        <end position="654"/>
    </location>
</feature>
<feature type="region of interest" description="Disordered" evidence="2">
    <location>
        <begin position="462"/>
        <end position="500"/>
    </location>
</feature>
<sequence length="712" mass="77863">MSTNKEVTSSGPSGDAHEKSVDKLSVKEFCERFCIPNGVLVELMDEEAVSTEKAGDNAIIFSNEQFNAGLRFPLPSLFKEFLHFTQIPPAFIHPNIVRVLMGCSILSLLFNLDLSLLEVLFVYSLKKGKNDIFSMAAHLLSLQLVTELPDSTKGGAKGHVLVRGAWAGLLGHPERSFSPNHSLVLPGPDKRGRVVEWAHIINILPRKLPKKVVPGEHYILKDLPFYKEVQKADAQKRRALLDDLERRRKEGILRKAPGKKTSAPSLPVGAPAKKKNKKKVSNKGKEVKLPTPPKKFVIPPSTYVKEVTIREPEVPPPPPPPSVSSGSGRLSGLNHSGPSLSVVGRLALLAEEATSINQPGSPHPDADVVGASCATTLPPSAPPIEEMGAESQGLPPCGPSPPALVPVKGPTTRRSRPARDLKSGLIGRLQDRFLKTIEVSCSSVQEDHPEGSETDMAEQNPAAPVLVPDGGSPGETHPVENEGAPDPEEESLSNASSGGSHVDDAACISASSFSYAELEEKLKRIPPGSDVAMPSAKIDLRGIAQQHDLFFDLLQTVDYTKAFVSQRKNNEEKLRLKLEQAEASLSAAREDNEALQAKLAEAKSREESMDARLLEAEDEKALLRGEVRQLRTEVSIEKKQREDLQLRLTAQKEELEIEFAVEREELEADYQKQVDEMYFFGYRCCMKKHGIKRDVPSILPGEEEKLCGKPAQ</sequence>
<keyword evidence="1" id="KW-0175">Coiled coil</keyword>
<feature type="region of interest" description="Disordered" evidence="2">
    <location>
        <begin position="356"/>
        <end position="424"/>
    </location>
</feature>
<reference evidence="3 4" key="1">
    <citation type="journal article" date="2018" name="PLoS Genet.">
        <title>Population sequencing reveals clonal diversity and ancestral inbreeding in the grapevine cultivar Chardonnay.</title>
        <authorList>
            <person name="Roach M.J."/>
            <person name="Johnson D.L."/>
            <person name="Bohlmann J."/>
            <person name="van Vuuren H.J."/>
            <person name="Jones S.J."/>
            <person name="Pretorius I.S."/>
            <person name="Schmidt S.A."/>
            <person name="Borneman A.R."/>
        </authorList>
    </citation>
    <scope>NUCLEOTIDE SEQUENCE [LARGE SCALE GENOMIC DNA]</scope>
    <source>
        <strain evidence="4">cv. Chardonnay</strain>
        <tissue evidence="3">Leaf</tissue>
    </source>
</reference>
<evidence type="ECO:0000313" key="3">
    <source>
        <dbReference type="EMBL" id="RVW60100.1"/>
    </source>
</evidence>
<name>A0A438FKS8_VITVI</name>
<accession>A0A438FKS8</accession>
<dbReference type="EMBL" id="QGNW01000870">
    <property type="protein sequence ID" value="RVW60100.1"/>
    <property type="molecule type" value="Genomic_DNA"/>
</dbReference>
<feature type="compositionally biased region" description="Basic residues" evidence="2">
    <location>
        <begin position="272"/>
        <end position="282"/>
    </location>
</feature>
<proteinExistence type="predicted"/>
<feature type="region of interest" description="Disordered" evidence="2">
    <location>
        <begin position="250"/>
        <end position="294"/>
    </location>
</feature>
<gene>
    <name evidence="3" type="ORF">CK203_086555</name>
</gene>
<feature type="region of interest" description="Disordered" evidence="2">
    <location>
        <begin position="310"/>
        <end position="332"/>
    </location>
</feature>
<protein>
    <submittedName>
        <fullName evidence="3">Uncharacterized protein</fullName>
    </submittedName>
</protein>
<evidence type="ECO:0000313" key="4">
    <source>
        <dbReference type="Proteomes" id="UP000288805"/>
    </source>
</evidence>
<evidence type="ECO:0000256" key="1">
    <source>
        <dbReference type="SAM" id="Coils"/>
    </source>
</evidence>